<proteinExistence type="inferred from homology"/>
<keyword evidence="12" id="KW-0843">Virulence</keyword>
<dbReference type="InterPro" id="IPR032675">
    <property type="entry name" value="LRR_dom_sf"/>
</dbReference>
<evidence type="ECO:0000256" key="1">
    <source>
        <dbReference type="ARBA" id="ARBA00000900"/>
    </source>
</evidence>
<comment type="PTM">
    <text evidence="14">Ubiquitinated in the presence of host E1 ubiquitin-activating enzyme, E2 ubiquitin-conjugating enzyme and ubiquitin.</text>
</comment>
<name>A0ABX4GLM3_9PSED</name>
<dbReference type="SUPFAM" id="SSF52075">
    <property type="entry name" value="Outer arm dynein light chain 1"/>
    <property type="match status" value="1"/>
</dbReference>
<keyword evidence="9" id="KW-0677">Repeat</keyword>
<accession>A0ABX4GLM3</accession>
<dbReference type="PANTHER" id="PTHR47114">
    <property type="match status" value="1"/>
</dbReference>
<comment type="subcellular location">
    <subcellularLocation>
        <location evidence="2">Host cytoplasm</location>
    </subcellularLocation>
    <subcellularLocation>
        <location evidence="3">Secreted</location>
    </subcellularLocation>
</comment>
<dbReference type="PANTHER" id="PTHR47114:SF2">
    <property type="entry name" value="OLIGODENDROCYTE-MYELIN GLYCOPROTEIN"/>
    <property type="match status" value="1"/>
</dbReference>
<sequence length="1604" mass="178374">MTDTPATLALDARDATLSDLEPLELVRGHLPKWLVDAPADIIKALDTAMAQSRAYHALSGQRFSELEGIEAYCAPLLEAEVKRRFGPVLDIFHDRLHAVHVHLITDDTLLATIRHYTVLDEPKTLLWAALQNFSEDEALPGGFNPQSQIRVARHPGLVSPVHPHQFAALCRELNLGLKYQQYLQDFLGVASTGTSVQTVREEETESNLRLLKRYDMEVDAHIAYLKKHISETAYKALIGLLTTDVRARSGAHATLDGKAIVQSSLSILDTVIDGVVMFTANAPLLHPGERVIVYLPNDPVSPFYEFSSLQVFIDELKVRLRRPEYVEFFSRFVALGVRPGFLQKVNAVPERLGLVTTPLSMSAAQYLCAVQVKNMFADAQVLAVPTGVLDEQAREQKWQLYQSVGLFIVNVASLFVPVLGGVMLAVAVGQMLGEVYEGVDDWAHGDVDHAREHMLNVALDIATTAATVAGGVALKKASSRLSEATQAYFEDFEPISREDGTARLWNKQVEHYAYTGAAEHRQHTRDAHGFFRMDGKQLVTVNGKHFAVERDAAGKQWRIVHPRRPNAFKPGLLNNQQGAWQHAHERPLEWQGSGVLLGRLGHGPAALDEATLEQVQALTGTGHDVMRRVHLENLKPPALLHVSLKRFEIDRQISGFIEHMKVGGHTQAKWADLQLTLLPHLPGWRQGKGLVLVNGAGGSNLEYGIVDGDRRDLVTLTHRSLEQGRVLETVLASLSGEQIKALLGSETVLSPLPVAALAEALSRYAEDHRAWLFEHLYERFNVSDSALTAPIERAFSGLPKPMAQSLVESATDVQRSTLKAGKVPLLLAEHARAYLREGRLNRAYEGFFLHAQTAAAAEDTTLLVRYFLNLLPNWPASASFELREGSTAGTVLQRWGRSTRPSRVIVKTGLGYQRYVFNGQRYVLEPGEEAVFSQAVLTMLNKSEREALGFATVADAPRFHAALGALAVSQREASAQALGMQSIKPRFKPPVRMTSGQLGYPLCGLDQGRYARSLQRRVRDLYPEFTDDHVQAYLDSITESNLEALAYVRERKRQRKRLRQTLQQWIDAAPSEMLSGHRLHDYPESRYQVAGLIERGWRKDPVHMPWVSRDQACELSLDGLRVGNIPHLPSEIDFSHVTHLNLNNMDCRDTANGFLEVFTGLTSLQMDHNRMVYLPAQLKNMSRLRHLSLAHNLLQLSTGDAVVLGALQALETLNLNDNLLGTLLDLSTLPNVRRVYLRRTRIQQWPIGLLSRPLLEAADLRENQLVDIPELTYQASASVTRNISLSGNPLTAATRLRLARFVAQGGSSFGINTEALMTDSAAFEFWTSGITNHELLRREALWAELKTDPTTEDFFAVISRLTATADALTVRQDLSRRVWEMIEAANESYTLRVDLMNIAASPRSCTDSVALTFSTLEVAMHLGMLNAQGHAQETDLLQFATGLFRLDQVEKVASETCEARAAAGGHAPDEVEVHLAYRIGLAQDLNLPDQPRNMVFKEIAGVTQADLDEAKARVEMAEKTVALSQFVSGTAFWREHLMRKHQSEFSRLTAPYFEQLSELLRNSPEMSSERYLRRVNEIRAAMDAAVSAWCLDKTLALLPAPLPG</sequence>
<dbReference type="EMBL" id="NQKG01000009">
    <property type="protein sequence ID" value="OZY55033.1"/>
    <property type="molecule type" value="Genomic_DNA"/>
</dbReference>
<keyword evidence="6 14" id="KW-0964">Secreted</keyword>
<evidence type="ECO:0000256" key="10">
    <source>
        <dbReference type="ARBA" id="ARBA00022786"/>
    </source>
</evidence>
<dbReference type="Pfam" id="PF14496">
    <property type="entry name" value="NEL"/>
    <property type="match status" value="1"/>
</dbReference>
<evidence type="ECO:0000256" key="7">
    <source>
        <dbReference type="ARBA" id="ARBA00022614"/>
    </source>
</evidence>
<dbReference type="InterPro" id="IPR046673">
    <property type="entry name" value="ToxA_N"/>
</dbReference>
<comment type="catalytic activity">
    <reaction evidence="1">
        <text>S-ubiquitinyl-[E2 ubiquitin-conjugating enzyme]-L-cysteine + [acceptor protein]-L-lysine = [E2 ubiquitin-conjugating enzyme]-L-cysteine + N(6)-ubiquitinyl-[acceptor protein]-L-lysine.</text>
        <dbReference type="EC" id="2.3.2.27"/>
    </reaction>
</comment>
<evidence type="ECO:0000256" key="2">
    <source>
        <dbReference type="ARBA" id="ARBA00004192"/>
    </source>
</evidence>
<comment type="similarity">
    <text evidence="4 14">Belongs to the LRR-containing bacterial E3 ligase family.</text>
</comment>
<keyword evidence="7" id="KW-0433">Leucine-rich repeat</keyword>
<dbReference type="Proteomes" id="UP000216897">
    <property type="component" value="Unassembled WGS sequence"/>
</dbReference>
<dbReference type="InterPro" id="IPR001611">
    <property type="entry name" value="Leu-rich_rpt"/>
</dbReference>
<dbReference type="RefSeq" id="WP_094987904.1">
    <property type="nucleotide sequence ID" value="NZ_JAAQXW010000003.1"/>
</dbReference>
<keyword evidence="11 14" id="KW-0832">Ubl conjugation</keyword>
<dbReference type="EC" id="2.3.2.27" evidence="5"/>
<dbReference type="InterPro" id="IPR029487">
    <property type="entry name" value="NEL_dom"/>
</dbReference>
<dbReference type="Gene3D" id="3.80.10.10">
    <property type="entry name" value="Ribonuclease Inhibitor"/>
    <property type="match status" value="1"/>
</dbReference>
<feature type="active site" description="Glycyl thioester intermediate" evidence="14">
    <location>
        <position position="1405"/>
    </location>
</feature>
<evidence type="ECO:0000256" key="4">
    <source>
        <dbReference type="ARBA" id="ARBA00009868"/>
    </source>
</evidence>
<protein>
    <recommendedName>
        <fullName evidence="5">RING-type E3 ubiquitin transferase</fullName>
        <ecNumber evidence="5">2.3.2.27</ecNumber>
    </recommendedName>
</protein>
<keyword evidence="17" id="KW-1185">Reference proteome</keyword>
<feature type="domain" description="NEL" evidence="15">
    <location>
        <begin position="1318"/>
        <end position="1604"/>
    </location>
</feature>
<evidence type="ECO:0000313" key="16">
    <source>
        <dbReference type="EMBL" id="OZY55033.1"/>
    </source>
</evidence>
<evidence type="ECO:0000256" key="9">
    <source>
        <dbReference type="ARBA" id="ARBA00022737"/>
    </source>
</evidence>
<keyword evidence="8 14" id="KW-0808">Transferase</keyword>
<evidence type="ECO:0000256" key="3">
    <source>
        <dbReference type="ARBA" id="ARBA00004613"/>
    </source>
</evidence>
<evidence type="ECO:0000256" key="13">
    <source>
        <dbReference type="ARBA" id="ARBA00023200"/>
    </source>
</evidence>
<keyword evidence="10 14" id="KW-0833">Ubl conjugation pathway</keyword>
<evidence type="ECO:0000259" key="15">
    <source>
        <dbReference type="PROSITE" id="PS52053"/>
    </source>
</evidence>
<comment type="caution">
    <text evidence="16">The sequence shown here is derived from an EMBL/GenBank/DDBJ whole genome shotgun (WGS) entry which is preliminary data.</text>
</comment>
<dbReference type="PROSITE" id="PS52053">
    <property type="entry name" value="NEL"/>
    <property type="match status" value="1"/>
</dbReference>
<gene>
    <name evidence="16" type="ORF">CJF38_11345</name>
</gene>
<evidence type="ECO:0000256" key="5">
    <source>
        <dbReference type="ARBA" id="ARBA00012483"/>
    </source>
</evidence>
<organism evidence="16 17">
    <name type="scientific">Pseudomonas lundensis</name>
    <dbReference type="NCBI Taxonomy" id="86185"/>
    <lineage>
        <taxon>Bacteria</taxon>
        <taxon>Pseudomonadati</taxon>
        <taxon>Pseudomonadota</taxon>
        <taxon>Gammaproteobacteria</taxon>
        <taxon>Pseudomonadales</taxon>
        <taxon>Pseudomonadaceae</taxon>
        <taxon>Pseudomonas</taxon>
    </lineage>
</organism>
<evidence type="ECO:0000256" key="6">
    <source>
        <dbReference type="ARBA" id="ARBA00022525"/>
    </source>
</evidence>
<evidence type="ECO:0000313" key="17">
    <source>
        <dbReference type="Proteomes" id="UP000216897"/>
    </source>
</evidence>
<evidence type="ECO:0000256" key="11">
    <source>
        <dbReference type="ARBA" id="ARBA00022843"/>
    </source>
</evidence>
<keyword evidence="13 14" id="KW-1035">Host cytoplasm</keyword>
<evidence type="ECO:0000256" key="14">
    <source>
        <dbReference type="PROSITE-ProRule" id="PRU01398"/>
    </source>
</evidence>
<dbReference type="Pfam" id="PF20178">
    <property type="entry name" value="ToxA_N"/>
    <property type="match status" value="1"/>
</dbReference>
<evidence type="ECO:0000256" key="8">
    <source>
        <dbReference type="ARBA" id="ARBA00022679"/>
    </source>
</evidence>
<reference evidence="16 17" key="1">
    <citation type="submission" date="2017-08" db="EMBL/GenBank/DDBJ databases">
        <title>Genomic and metabolic characterisation of spoilage-associated Pseudomonas species.</title>
        <authorList>
            <person name="Stanborough T."/>
            <person name="Fegan N."/>
            <person name="Powell S.M."/>
            <person name="Singh T."/>
            <person name="Tamplin M.L."/>
            <person name="Chandry P.S."/>
        </authorList>
    </citation>
    <scope>NUCLEOTIDE SEQUENCE [LARGE SCALE GENOMIC DNA]</scope>
    <source>
        <strain evidence="16 17">L1814</strain>
    </source>
</reference>
<dbReference type="PROSITE" id="PS51450">
    <property type="entry name" value="LRR"/>
    <property type="match status" value="1"/>
</dbReference>
<dbReference type="InterPro" id="IPR051071">
    <property type="entry name" value="LRR-bact_E3_ubiq_ligases"/>
</dbReference>
<dbReference type="Gene3D" id="1.20.58.360">
    <property type="entry name" value="Shigella T3SS effector IpaH defines"/>
    <property type="match status" value="1"/>
</dbReference>
<evidence type="ECO:0000256" key="12">
    <source>
        <dbReference type="ARBA" id="ARBA00023026"/>
    </source>
</evidence>